<dbReference type="NCBIfam" id="NF001399">
    <property type="entry name" value="PRK00283.1"/>
    <property type="match status" value="1"/>
</dbReference>
<dbReference type="EMBL" id="JBHRTR010000019">
    <property type="protein sequence ID" value="MFC3226965.1"/>
    <property type="molecule type" value="Genomic_DNA"/>
</dbReference>
<feature type="active site" evidence="11">
    <location>
        <position position="251"/>
    </location>
</feature>
<keyword evidence="5 11" id="KW-0132">Cell division</keyword>
<evidence type="ECO:0000256" key="3">
    <source>
        <dbReference type="ARBA" id="ARBA00015810"/>
    </source>
</evidence>
<protein>
    <recommendedName>
        <fullName evidence="3 11">Tyrosine recombinase XerD</fullName>
    </recommendedName>
</protein>
<dbReference type="HAMAP" id="MF_01808">
    <property type="entry name" value="Recomb_XerC_XerD"/>
    <property type="match status" value="1"/>
</dbReference>
<dbReference type="InterPro" id="IPR050090">
    <property type="entry name" value="Tyrosine_recombinase_XerCD"/>
</dbReference>
<dbReference type="SUPFAM" id="SSF56349">
    <property type="entry name" value="DNA breaking-rejoining enzymes"/>
    <property type="match status" value="1"/>
</dbReference>
<evidence type="ECO:0000259" key="13">
    <source>
        <dbReference type="PROSITE" id="PS51900"/>
    </source>
</evidence>
<keyword evidence="15" id="KW-1185">Reference proteome</keyword>
<evidence type="ECO:0000256" key="4">
    <source>
        <dbReference type="ARBA" id="ARBA00022490"/>
    </source>
</evidence>
<evidence type="ECO:0000256" key="11">
    <source>
        <dbReference type="HAMAP-Rule" id="MF_01807"/>
    </source>
</evidence>
<dbReference type="InterPro" id="IPR002104">
    <property type="entry name" value="Integrase_catalytic"/>
</dbReference>
<dbReference type="HAMAP" id="MF_01807">
    <property type="entry name" value="Recomb_XerD"/>
    <property type="match status" value="1"/>
</dbReference>
<dbReference type="InterPro" id="IPR011010">
    <property type="entry name" value="DNA_brk_join_enz"/>
</dbReference>
<dbReference type="InterPro" id="IPR023009">
    <property type="entry name" value="Tyrosine_recombinase_XerC/XerD"/>
</dbReference>
<feature type="active site" evidence="11">
    <location>
        <position position="254"/>
    </location>
</feature>
<reference evidence="15" key="1">
    <citation type="journal article" date="2019" name="Int. J. Syst. Evol. Microbiol.">
        <title>The Global Catalogue of Microorganisms (GCM) 10K type strain sequencing project: providing services to taxonomists for standard genome sequencing and annotation.</title>
        <authorList>
            <consortium name="The Broad Institute Genomics Platform"/>
            <consortium name="The Broad Institute Genome Sequencing Center for Infectious Disease"/>
            <person name="Wu L."/>
            <person name="Ma J."/>
        </authorList>
    </citation>
    <scope>NUCLEOTIDE SEQUENCE [LARGE SCALE GENOMIC DNA]</scope>
    <source>
        <strain evidence="15">KCTC 42964</strain>
    </source>
</reference>
<accession>A0ABV7KXQ2</accession>
<comment type="similarity">
    <text evidence="2 11">Belongs to the 'phage' integrase family. XerD subfamily.</text>
</comment>
<comment type="subunit">
    <text evidence="11">Forms a cyclic heterotetrameric complex composed of two molecules of XerC and two molecules of XerD.</text>
</comment>
<dbReference type="PROSITE" id="PS51900">
    <property type="entry name" value="CB"/>
    <property type="match status" value="1"/>
</dbReference>
<evidence type="ECO:0000313" key="14">
    <source>
        <dbReference type="EMBL" id="MFC3226965.1"/>
    </source>
</evidence>
<comment type="function">
    <text evidence="11">Site-specific tyrosine recombinase, which acts by catalyzing the cutting and rejoining of the recombining DNA molecules. The XerC-XerD complex is essential to convert dimers of the bacterial chromosome into monomers to permit their segregation at cell division. It also contributes to the segregational stability of plasmids.</text>
</comment>
<evidence type="ECO:0000256" key="10">
    <source>
        <dbReference type="ARBA" id="ARBA00023306"/>
    </source>
</evidence>
<keyword evidence="6 11" id="KW-0159">Chromosome partition</keyword>
<dbReference type="Pfam" id="PF02899">
    <property type="entry name" value="Phage_int_SAM_1"/>
    <property type="match status" value="1"/>
</dbReference>
<organism evidence="14 15">
    <name type="scientific">Marinibaculum pumilum</name>
    <dbReference type="NCBI Taxonomy" id="1766165"/>
    <lineage>
        <taxon>Bacteria</taxon>
        <taxon>Pseudomonadati</taxon>
        <taxon>Pseudomonadota</taxon>
        <taxon>Alphaproteobacteria</taxon>
        <taxon>Rhodospirillales</taxon>
        <taxon>Rhodospirillaceae</taxon>
        <taxon>Marinibaculum</taxon>
    </lineage>
</organism>
<evidence type="ECO:0000256" key="7">
    <source>
        <dbReference type="ARBA" id="ARBA00022908"/>
    </source>
</evidence>
<evidence type="ECO:0000256" key="2">
    <source>
        <dbReference type="ARBA" id="ARBA00010450"/>
    </source>
</evidence>
<dbReference type="InterPro" id="IPR044068">
    <property type="entry name" value="CB"/>
</dbReference>
<sequence length="309" mass="33443">MPRSADDDPDIEAFLEMLAAERGAARNTIAAYGTDLARLSAFLAGRRLRPVDAGLEDLRRWLADAATAGLGRATAARRLSCLRQFYGFLLEEGRRGDDPTLRLASPQRGRPLPKTLGEDEVAELLAAAGALPGPEGLRMTALMEVLYATGLRVSELVGLPFPHHDGEPRILRVIGKGAKERIVPLGEPALAAIEAYLPVRGIFLAQAPRRGSRFLFPSRAAEGHLTRQRFGQLLKAAATEAGIAAERVSPHVLRHAFATHLLSHGADLRAVQQMLGHADISTTQIYTHVLQARMQTLVNEHHPLARAGS</sequence>
<feature type="active site" evidence="11">
    <location>
        <position position="152"/>
    </location>
</feature>
<feature type="active site" evidence="11">
    <location>
        <position position="277"/>
    </location>
</feature>
<dbReference type="Gene3D" id="1.10.443.10">
    <property type="entry name" value="Intergrase catalytic core"/>
    <property type="match status" value="1"/>
</dbReference>
<dbReference type="InterPro" id="IPR011932">
    <property type="entry name" value="Recomb_XerD"/>
</dbReference>
<dbReference type="InterPro" id="IPR010998">
    <property type="entry name" value="Integrase_recombinase_N"/>
</dbReference>
<dbReference type="Proteomes" id="UP001595528">
    <property type="component" value="Unassembled WGS sequence"/>
</dbReference>
<evidence type="ECO:0000256" key="8">
    <source>
        <dbReference type="ARBA" id="ARBA00023125"/>
    </source>
</evidence>
<comment type="caution">
    <text evidence="14">The sequence shown here is derived from an EMBL/GenBank/DDBJ whole genome shotgun (WGS) entry which is preliminary data.</text>
</comment>
<dbReference type="PANTHER" id="PTHR30349">
    <property type="entry name" value="PHAGE INTEGRASE-RELATED"/>
    <property type="match status" value="1"/>
</dbReference>
<dbReference type="Gene3D" id="1.10.150.130">
    <property type="match status" value="1"/>
</dbReference>
<dbReference type="PANTHER" id="PTHR30349:SF90">
    <property type="entry name" value="TYROSINE RECOMBINASE XERD"/>
    <property type="match status" value="1"/>
</dbReference>
<dbReference type="Pfam" id="PF00589">
    <property type="entry name" value="Phage_integrase"/>
    <property type="match status" value="1"/>
</dbReference>
<dbReference type="InterPro" id="IPR013762">
    <property type="entry name" value="Integrase-like_cat_sf"/>
</dbReference>
<evidence type="ECO:0000256" key="9">
    <source>
        <dbReference type="ARBA" id="ARBA00023172"/>
    </source>
</evidence>
<feature type="domain" description="Tyr recombinase" evidence="12">
    <location>
        <begin position="111"/>
        <end position="299"/>
    </location>
</feature>
<keyword evidence="4 11" id="KW-0963">Cytoplasm</keyword>
<keyword evidence="8 11" id="KW-0238">DNA-binding</keyword>
<dbReference type="RefSeq" id="WP_379899124.1">
    <property type="nucleotide sequence ID" value="NZ_JBHRTR010000019.1"/>
</dbReference>
<dbReference type="InterPro" id="IPR004107">
    <property type="entry name" value="Integrase_SAM-like_N"/>
</dbReference>
<proteinExistence type="inferred from homology"/>
<keyword evidence="7 11" id="KW-0229">DNA integration</keyword>
<feature type="active site" evidence="11">
    <location>
        <position position="176"/>
    </location>
</feature>
<name>A0ABV7KXQ2_9PROT</name>
<evidence type="ECO:0000313" key="15">
    <source>
        <dbReference type="Proteomes" id="UP001595528"/>
    </source>
</evidence>
<evidence type="ECO:0000256" key="6">
    <source>
        <dbReference type="ARBA" id="ARBA00022829"/>
    </source>
</evidence>
<feature type="domain" description="Core-binding (CB)" evidence="13">
    <location>
        <begin position="5"/>
        <end position="90"/>
    </location>
</feature>
<evidence type="ECO:0000259" key="12">
    <source>
        <dbReference type="PROSITE" id="PS51898"/>
    </source>
</evidence>
<evidence type="ECO:0000256" key="1">
    <source>
        <dbReference type="ARBA" id="ARBA00004496"/>
    </source>
</evidence>
<feature type="active site" description="O-(3'-phospho-DNA)-tyrosine intermediate" evidence="11">
    <location>
        <position position="286"/>
    </location>
</feature>
<comment type="subcellular location">
    <subcellularLocation>
        <location evidence="1 11">Cytoplasm</location>
    </subcellularLocation>
</comment>
<keyword evidence="10 11" id="KW-0131">Cell cycle</keyword>
<gene>
    <name evidence="11" type="primary">xerD</name>
    <name evidence="14" type="ORF">ACFOGJ_06980</name>
</gene>
<dbReference type="PROSITE" id="PS51898">
    <property type="entry name" value="TYR_RECOMBINASE"/>
    <property type="match status" value="1"/>
</dbReference>
<keyword evidence="9 11" id="KW-0233">DNA recombination</keyword>
<evidence type="ECO:0000256" key="5">
    <source>
        <dbReference type="ARBA" id="ARBA00022618"/>
    </source>
</evidence>